<protein>
    <submittedName>
        <fullName evidence="1">Uncharacterized protein</fullName>
    </submittedName>
</protein>
<evidence type="ECO:0000313" key="2">
    <source>
        <dbReference type="Proteomes" id="UP000004506"/>
    </source>
</evidence>
<reference evidence="2" key="1">
    <citation type="submission" date="2008-04" db="EMBL/GenBank/DDBJ databases">
        <title>Draft genome sequence of Providencia stuartii (ATCC 25827).</title>
        <authorList>
            <person name="Sudarsanam P."/>
            <person name="Ley R."/>
            <person name="Guruge J."/>
            <person name="Turnbaugh P.J."/>
            <person name="Mahowald M."/>
            <person name="Liep D."/>
            <person name="Gordon J."/>
        </authorList>
    </citation>
    <scope>NUCLEOTIDE SEQUENCE [LARGE SCALE GENOMIC DNA]</scope>
    <source>
        <strain evidence="2">ATCC 25827</strain>
    </source>
</reference>
<organism evidence="1 2">
    <name type="scientific">Providencia stuartii ATCC 25827</name>
    <dbReference type="NCBI Taxonomy" id="471874"/>
    <lineage>
        <taxon>Bacteria</taxon>
        <taxon>Pseudomonadati</taxon>
        <taxon>Pseudomonadota</taxon>
        <taxon>Gammaproteobacteria</taxon>
        <taxon>Enterobacterales</taxon>
        <taxon>Morganellaceae</taxon>
        <taxon>Providencia</taxon>
    </lineage>
</organism>
<reference evidence="1 2" key="3">
    <citation type="submission" date="2008-05" db="EMBL/GenBank/DDBJ databases">
        <authorList>
            <person name="Fulton L."/>
            <person name="Clifton S."/>
            <person name="Fulton B."/>
            <person name="Xu J."/>
            <person name="Minx P."/>
            <person name="Pepin K.H."/>
            <person name="Johnson M."/>
            <person name="Thiruvilangam P."/>
            <person name="Bhonagiri V."/>
            <person name="Nash W.E."/>
            <person name="Mardis E.R."/>
            <person name="Wilson R.K."/>
        </authorList>
    </citation>
    <scope>NUCLEOTIDE SEQUENCE [LARGE SCALE GENOMIC DNA]</scope>
    <source>
        <strain evidence="1 2">ATCC 25827</strain>
    </source>
</reference>
<evidence type="ECO:0000313" key="1">
    <source>
        <dbReference type="EMBL" id="EDU59915.1"/>
    </source>
</evidence>
<dbReference type="InterPro" id="IPR047760">
    <property type="entry name" value="XaxB-like"/>
</dbReference>
<gene>
    <name evidence="1" type="ORF">PROSTU_03110</name>
</gene>
<dbReference type="Proteomes" id="UP000004506">
    <property type="component" value="Unassembled WGS sequence"/>
</dbReference>
<comment type="caution">
    <text evidence="1">The sequence shown here is derived from an EMBL/GenBank/DDBJ whole genome shotgun (WGS) entry which is preliminary data.</text>
</comment>
<dbReference type="RefSeq" id="WP_004921101.1">
    <property type="nucleotide sequence ID" value="NZ_DS607663.1"/>
</dbReference>
<reference evidence="2" key="2">
    <citation type="submission" date="2008-04" db="EMBL/GenBank/DDBJ databases">
        <title>Draft genome sequence of Providencia stuartii(ATCC 25827).</title>
        <authorList>
            <person name="Sudarsanam P."/>
            <person name="Ley R."/>
            <person name="Guruge J."/>
            <person name="Turnbaugh P.J."/>
            <person name="Mahowald M."/>
            <person name="Liep D."/>
            <person name="Gordon J."/>
        </authorList>
    </citation>
    <scope>NUCLEOTIDE SEQUENCE [LARGE SCALE GENOMIC DNA]</scope>
    <source>
        <strain evidence="2">ATCC 25827</strain>
    </source>
</reference>
<dbReference type="EMBL" id="ABJD02000101">
    <property type="protein sequence ID" value="EDU59915.1"/>
    <property type="molecule type" value="Genomic_DNA"/>
</dbReference>
<name>A0AA86YN23_PROST</name>
<dbReference type="NCBIfam" id="NF033927">
    <property type="entry name" value="alph_xenorhab_B"/>
    <property type="match status" value="1"/>
</dbReference>
<dbReference type="AlphaFoldDB" id="A0AA86YN23"/>
<proteinExistence type="predicted"/>
<accession>A0AA86YN23</accession>
<sequence length="342" mass="39919">MLNKGNTMHQTVNFPVLPAIEFYQVRMLINKINNFNHNILSYDPSIFNRIKRIATQAESLNEQIRNSLPIMKLKTRYIIDSTISERFSSQDVDDLKGGQQDLELTEFIDDFTELKNELEKLTAPLRTTSDYLLALQLEEANHLKSESYRNLQNRLLLLANNNQKTLDEFNQELIAIVKAEEVILNYKLADLFDHVFPDISLIESLNIPPSKKDLLKIAIACAKRLLTILDNGLDFIKLVNVRLYLVDQIAVLNEKDQQFKKRIDKLTHLLMLTKDISKIDEQRQDVAAHFQQLQSYLTQWIDYMQTCLDEQTFNIHNAIKSCEAFMDFINEAEYQYQRQLAD</sequence>